<proteinExistence type="predicted"/>
<keyword evidence="4" id="KW-1185">Reference proteome</keyword>
<feature type="chain" id="PRO_5012390368" evidence="2">
    <location>
        <begin position="21"/>
        <end position="68"/>
    </location>
</feature>
<protein>
    <submittedName>
        <fullName evidence="3">Uncharacterized protein</fullName>
    </submittedName>
</protein>
<evidence type="ECO:0000313" key="4">
    <source>
        <dbReference type="Proteomes" id="UP000187209"/>
    </source>
</evidence>
<sequence>MKSFMMFLLILGTLATDSDQIPISPSALSGILISLMLIVFLFVGLSSLNNINGPATYSTVPLLVGKER</sequence>
<evidence type="ECO:0000313" key="3">
    <source>
        <dbReference type="EMBL" id="OMJ75595.1"/>
    </source>
</evidence>
<reference evidence="3 4" key="1">
    <citation type="submission" date="2016-11" db="EMBL/GenBank/DDBJ databases">
        <title>The macronuclear genome of Stentor coeruleus: a giant cell with tiny introns.</title>
        <authorList>
            <person name="Slabodnick M."/>
            <person name="Ruby J.G."/>
            <person name="Reiff S.B."/>
            <person name="Swart E.C."/>
            <person name="Gosai S."/>
            <person name="Prabakaran S."/>
            <person name="Witkowska E."/>
            <person name="Larue G.E."/>
            <person name="Fisher S."/>
            <person name="Freeman R.M."/>
            <person name="Gunawardena J."/>
            <person name="Chu W."/>
            <person name="Stover N.A."/>
            <person name="Gregory B.D."/>
            <person name="Nowacki M."/>
            <person name="Derisi J."/>
            <person name="Roy S.W."/>
            <person name="Marshall W.F."/>
            <person name="Sood P."/>
        </authorList>
    </citation>
    <scope>NUCLEOTIDE SEQUENCE [LARGE SCALE GENOMIC DNA]</scope>
    <source>
        <strain evidence="3">WM001</strain>
    </source>
</reference>
<feature type="signal peptide" evidence="2">
    <location>
        <begin position="1"/>
        <end position="20"/>
    </location>
</feature>
<evidence type="ECO:0000256" key="2">
    <source>
        <dbReference type="SAM" id="SignalP"/>
    </source>
</evidence>
<keyword evidence="2" id="KW-0732">Signal</keyword>
<keyword evidence="1" id="KW-0812">Transmembrane</keyword>
<dbReference type="AlphaFoldDB" id="A0A1R2BG10"/>
<dbReference type="EMBL" id="MPUH01000682">
    <property type="protein sequence ID" value="OMJ75595.1"/>
    <property type="molecule type" value="Genomic_DNA"/>
</dbReference>
<evidence type="ECO:0000256" key="1">
    <source>
        <dbReference type="SAM" id="Phobius"/>
    </source>
</evidence>
<feature type="transmembrane region" description="Helical" evidence="1">
    <location>
        <begin position="28"/>
        <end position="48"/>
    </location>
</feature>
<name>A0A1R2BG10_9CILI</name>
<comment type="caution">
    <text evidence="3">The sequence shown here is derived from an EMBL/GenBank/DDBJ whole genome shotgun (WGS) entry which is preliminary data.</text>
</comment>
<keyword evidence="1" id="KW-1133">Transmembrane helix</keyword>
<accession>A0A1R2BG10</accession>
<keyword evidence="1" id="KW-0472">Membrane</keyword>
<organism evidence="3 4">
    <name type="scientific">Stentor coeruleus</name>
    <dbReference type="NCBI Taxonomy" id="5963"/>
    <lineage>
        <taxon>Eukaryota</taxon>
        <taxon>Sar</taxon>
        <taxon>Alveolata</taxon>
        <taxon>Ciliophora</taxon>
        <taxon>Postciliodesmatophora</taxon>
        <taxon>Heterotrichea</taxon>
        <taxon>Heterotrichida</taxon>
        <taxon>Stentoridae</taxon>
        <taxon>Stentor</taxon>
    </lineage>
</organism>
<gene>
    <name evidence="3" type="ORF">SteCoe_25251</name>
</gene>
<dbReference type="Proteomes" id="UP000187209">
    <property type="component" value="Unassembled WGS sequence"/>
</dbReference>
<dbReference type="OrthoDB" id="317753at2759"/>